<dbReference type="RefSeq" id="WP_183454780.1">
    <property type="nucleotide sequence ID" value="NZ_JACHWB010000013.1"/>
</dbReference>
<dbReference type="Proteomes" id="UP000532010">
    <property type="component" value="Unassembled WGS sequence"/>
</dbReference>
<dbReference type="GO" id="GO:0016740">
    <property type="term" value="F:transferase activity"/>
    <property type="evidence" value="ECO:0007669"/>
    <property type="project" value="UniProtKB-KW"/>
</dbReference>
<dbReference type="EMBL" id="JACHWB010000013">
    <property type="protein sequence ID" value="MBB3021697.1"/>
    <property type="molecule type" value="Genomic_DNA"/>
</dbReference>
<reference evidence="2 3" key="1">
    <citation type="submission" date="2020-08" db="EMBL/GenBank/DDBJ databases">
        <title>The Agave Microbiome: Exploring the role of microbial communities in plant adaptations to desert environments.</title>
        <authorList>
            <person name="Partida-Martinez L.P."/>
        </authorList>
    </citation>
    <scope>NUCLEOTIDE SEQUENCE [LARGE SCALE GENOMIC DNA]</scope>
    <source>
        <strain evidence="2 3">AT3.9</strain>
    </source>
</reference>
<dbReference type="AlphaFoldDB" id="A0A7W4YYI9"/>
<name>A0A7W4YYI9_9HYPH</name>
<dbReference type="Pfam" id="PF13480">
    <property type="entry name" value="Acetyltransf_6"/>
    <property type="match status" value="1"/>
</dbReference>
<dbReference type="SUPFAM" id="SSF55729">
    <property type="entry name" value="Acyl-CoA N-acyltransferases (Nat)"/>
    <property type="match status" value="1"/>
</dbReference>
<keyword evidence="3" id="KW-1185">Reference proteome</keyword>
<evidence type="ECO:0000313" key="2">
    <source>
        <dbReference type="EMBL" id="MBB3021697.1"/>
    </source>
</evidence>
<dbReference type="InterPro" id="IPR016181">
    <property type="entry name" value="Acyl_CoA_acyltransferase"/>
</dbReference>
<feature type="domain" description="BioF2-like acetyltransferase" evidence="1">
    <location>
        <begin position="5"/>
        <end position="146"/>
    </location>
</feature>
<gene>
    <name evidence="2" type="ORF">FHR70_004802</name>
</gene>
<accession>A0A7W4YYI9</accession>
<organism evidence="2 3">
    <name type="scientific">Microvirga lupini</name>
    <dbReference type="NCBI Taxonomy" id="420324"/>
    <lineage>
        <taxon>Bacteria</taxon>
        <taxon>Pseudomonadati</taxon>
        <taxon>Pseudomonadota</taxon>
        <taxon>Alphaproteobacteria</taxon>
        <taxon>Hyphomicrobiales</taxon>
        <taxon>Methylobacteriaceae</taxon>
        <taxon>Microvirga</taxon>
    </lineage>
</organism>
<proteinExistence type="predicted"/>
<keyword evidence="2" id="KW-0808">Transferase</keyword>
<evidence type="ECO:0000313" key="3">
    <source>
        <dbReference type="Proteomes" id="UP000532010"/>
    </source>
</evidence>
<dbReference type="InterPro" id="IPR038740">
    <property type="entry name" value="BioF2-like_GNAT_dom"/>
</dbReference>
<evidence type="ECO:0000259" key="1">
    <source>
        <dbReference type="Pfam" id="PF13480"/>
    </source>
</evidence>
<protein>
    <submittedName>
        <fullName evidence="2">CelD/BcsL family acetyltransferase involved in cellulose biosynthesis</fullName>
    </submittedName>
</protein>
<sequence length="199" mass="22179">MSKALRTRISRSRKKVAATGQTGFARIIPLPSEVPDLLRTIAAIEHVSWKGKAGVGIFSASERYAFFQEVSLALAASRRLEILLYAIGDRVVSYRYGFRVGRTFLDYNFAHPVELDDLSVGRVLLAEAIQTASASGIDTFDASRGSLQKPNILTDWTSDAIEHHEVWLFARSLWGELLRLAITKAKPFAKRVMKRKEAA</sequence>
<comment type="caution">
    <text evidence="2">The sequence shown here is derived from an EMBL/GenBank/DDBJ whole genome shotgun (WGS) entry which is preliminary data.</text>
</comment>